<evidence type="ECO:0000256" key="4">
    <source>
        <dbReference type="ARBA" id="ARBA00022737"/>
    </source>
</evidence>
<dbReference type="PRINTS" id="PR00926">
    <property type="entry name" value="MITOCARRIER"/>
</dbReference>
<evidence type="ECO:0000256" key="7">
    <source>
        <dbReference type="RuleBase" id="RU000488"/>
    </source>
</evidence>
<dbReference type="AlphaFoldDB" id="A0A0D3JW30"/>
<keyword evidence="10" id="KW-1185">Reference proteome</keyword>
<dbReference type="KEGG" id="ehx:EMIHUDRAFT_450067"/>
<evidence type="ECO:0000256" key="1">
    <source>
        <dbReference type="ARBA" id="ARBA00004141"/>
    </source>
</evidence>
<evidence type="ECO:0000256" key="5">
    <source>
        <dbReference type="ARBA" id="ARBA00023136"/>
    </source>
</evidence>
<dbReference type="PANTHER" id="PTHR24089">
    <property type="entry name" value="SOLUTE CARRIER FAMILY 25"/>
    <property type="match status" value="1"/>
</dbReference>
<evidence type="ECO:0008006" key="11">
    <source>
        <dbReference type="Google" id="ProtNLM"/>
    </source>
</evidence>
<protein>
    <recommendedName>
        <fullName evidence="11">Mitochondrial carrier protein</fullName>
    </recommendedName>
</protein>
<evidence type="ECO:0000256" key="8">
    <source>
        <dbReference type="SAM" id="SignalP"/>
    </source>
</evidence>
<keyword evidence="2 7" id="KW-0813">Transport</keyword>
<dbReference type="eggNOG" id="KOG0752">
    <property type="taxonomic scope" value="Eukaryota"/>
</dbReference>
<dbReference type="RefSeq" id="XP_005780144.1">
    <property type="nucleotide sequence ID" value="XM_005780087.1"/>
</dbReference>
<evidence type="ECO:0000313" key="9">
    <source>
        <dbReference type="EnsemblProtists" id="EOD27715"/>
    </source>
</evidence>
<name>A0A0D3JW30_EMIH1</name>
<sequence length="329" mass="34491">MTLLTLALLLPPLAAASLTGERRRGPSLPSPPRLADVPNSVRHVLASAASGAVGVTTLAPLEVMRVNMMVSGRGWSLRRAFASLEGGWYRGNSADVLAAAIRVGITMPAFATYKRLLQRASEEGSSSSPPPEWTVARTRIAVACDVRLGVLGCLASVVREEGPLALYAGLLTTLAGVLPFNALKLAAYDRLRTKAATLQDPARNGRPDLDATSVPVPLVAAIGAASGCFAATSCFPIEVVRRRQMAGEFVGLGPLSAVVAIARTEGARALTQGVGLNCVKVAMSNSLGFVFYELAMDVLRVNGRQPPWARSDRFPLPSLLGLKPAVSGE</sequence>
<dbReference type="EnsemblProtists" id="EOD27715">
    <property type="protein sequence ID" value="EOD27715"/>
    <property type="gene ID" value="EMIHUDRAFT_450067"/>
</dbReference>
<dbReference type="STRING" id="2903.R1EM24"/>
<keyword evidence="3 6" id="KW-0812">Transmembrane</keyword>
<evidence type="ECO:0000256" key="6">
    <source>
        <dbReference type="PROSITE-ProRule" id="PRU00282"/>
    </source>
</evidence>
<dbReference type="GO" id="GO:0016020">
    <property type="term" value="C:membrane"/>
    <property type="evidence" value="ECO:0007669"/>
    <property type="project" value="UniProtKB-SubCell"/>
</dbReference>
<comment type="similarity">
    <text evidence="7">Belongs to the mitochondrial carrier (TC 2.A.29) family.</text>
</comment>
<dbReference type="InterPro" id="IPR023395">
    <property type="entry name" value="MCP_dom_sf"/>
</dbReference>
<dbReference type="Pfam" id="PF00153">
    <property type="entry name" value="Mito_carr"/>
    <property type="match status" value="3"/>
</dbReference>
<dbReference type="Proteomes" id="UP000013827">
    <property type="component" value="Unassembled WGS sequence"/>
</dbReference>
<dbReference type="HOGENOM" id="CLU_845736_0_0_1"/>
<proteinExistence type="inferred from homology"/>
<dbReference type="Gene3D" id="1.50.40.10">
    <property type="entry name" value="Mitochondrial carrier domain"/>
    <property type="match status" value="1"/>
</dbReference>
<dbReference type="SUPFAM" id="SSF103506">
    <property type="entry name" value="Mitochondrial carrier"/>
    <property type="match status" value="1"/>
</dbReference>
<dbReference type="InterPro" id="IPR018108">
    <property type="entry name" value="MCP_transmembrane"/>
</dbReference>
<keyword evidence="4" id="KW-0677">Repeat</keyword>
<keyword evidence="8" id="KW-0732">Signal</keyword>
<evidence type="ECO:0000256" key="2">
    <source>
        <dbReference type="ARBA" id="ARBA00022448"/>
    </source>
</evidence>
<comment type="subcellular location">
    <subcellularLocation>
        <location evidence="1">Membrane</location>
        <topology evidence="1">Multi-pass membrane protein</topology>
    </subcellularLocation>
</comment>
<accession>A0A0D3JW30</accession>
<reference evidence="10" key="1">
    <citation type="journal article" date="2013" name="Nature">
        <title>Pan genome of the phytoplankton Emiliania underpins its global distribution.</title>
        <authorList>
            <person name="Read B.A."/>
            <person name="Kegel J."/>
            <person name="Klute M.J."/>
            <person name="Kuo A."/>
            <person name="Lefebvre S.C."/>
            <person name="Maumus F."/>
            <person name="Mayer C."/>
            <person name="Miller J."/>
            <person name="Monier A."/>
            <person name="Salamov A."/>
            <person name="Young J."/>
            <person name="Aguilar M."/>
            <person name="Claverie J.M."/>
            <person name="Frickenhaus S."/>
            <person name="Gonzalez K."/>
            <person name="Herman E.K."/>
            <person name="Lin Y.C."/>
            <person name="Napier J."/>
            <person name="Ogata H."/>
            <person name="Sarno A.F."/>
            <person name="Shmutz J."/>
            <person name="Schroeder D."/>
            <person name="de Vargas C."/>
            <person name="Verret F."/>
            <person name="von Dassow P."/>
            <person name="Valentin K."/>
            <person name="Van de Peer Y."/>
            <person name="Wheeler G."/>
            <person name="Dacks J.B."/>
            <person name="Delwiche C.F."/>
            <person name="Dyhrman S.T."/>
            <person name="Glockner G."/>
            <person name="John U."/>
            <person name="Richards T."/>
            <person name="Worden A.Z."/>
            <person name="Zhang X."/>
            <person name="Grigoriev I.V."/>
            <person name="Allen A.E."/>
            <person name="Bidle K."/>
            <person name="Borodovsky M."/>
            <person name="Bowler C."/>
            <person name="Brownlee C."/>
            <person name="Cock J.M."/>
            <person name="Elias M."/>
            <person name="Gladyshev V.N."/>
            <person name="Groth M."/>
            <person name="Guda C."/>
            <person name="Hadaegh A."/>
            <person name="Iglesias-Rodriguez M.D."/>
            <person name="Jenkins J."/>
            <person name="Jones B.M."/>
            <person name="Lawson T."/>
            <person name="Leese F."/>
            <person name="Lindquist E."/>
            <person name="Lobanov A."/>
            <person name="Lomsadze A."/>
            <person name="Malik S.B."/>
            <person name="Marsh M.E."/>
            <person name="Mackinder L."/>
            <person name="Mock T."/>
            <person name="Mueller-Roeber B."/>
            <person name="Pagarete A."/>
            <person name="Parker M."/>
            <person name="Probert I."/>
            <person name="Quesneville H."/>
            <person name="Raines C."/>
            <person name="Rensing S.A."/>
            <person name="Riano-Pachon D.M."/>
            <person name="Richier S."/>
            <person name="Rokitta S."/>
            <person name="Shiraiwa Y."/>
            <person name="Soanes D.M."/>
            <person name="van der Giezen M."/>
            <person name="Wahlund T.M."/>
            <person name="Williams B."/>
            <person name="Wilson W."/>
            <person name="Wolfe G."/>
            <person name="Wurch L.L."/>
        </authorList>
    </citation>
    <scope>NUCLEOTIDE SEQUENCE</scope>
</reference>
<dbReference type="InterPro" id="IPR002067">
    <property type="entry name" value="MCP"/>
</dbReference>
<evidence type="ECO:0000313" key="10">
    <source>
        <dbReference type="Proteomes" id="UP000013827"/>
    </source>
</evidence>
<keyword evidence="5 6" id="KW-0472">Membrane</keyword>
<evidence type="ECO:0000256" key="3">
    <source>
        <dbReference type="ARBA" id="ARBA00022692"/>
    </source>
</evidence>
<feature type="chain" id="PRO_5044198070" description="Mitochondrial carrier protein" evidence="8">
    <location>
        <begin position="17"/>
        <end position="329"/>
    </location>
</feature>
<feature type="repeat" description="Solcar" evidence="6">
    <location>
        <begin position="86"/>
        <end position="194"/>
    </location>
</feature>
<reference evidence="9" key="2">
    <citation type="submission" date="2024-10" db="UniProtKB">
        <authorList>
            <consortium name="EnsemblProtists"/>
        </authorList>
    </citation>
    <scope>IDENTIFICATION</scope>
</reference>
<dbReference type="PROSITE" id="PS50920">
    <property type="entry name" value="SOLCAR"/>
    <property type="match status" value="2"/>
</dbReference>
<organism evidence="9 10">
    <name type="scientific">Emiliania huxleyi (strain CCMP1516)</name>
    <dbReference type="NCBI Taxonomy" id="280463"/>
    <lineage>
        <taxon>Eukaryota</taxon>
        <taxon>Haptista</taxon>
        <taxon>Haptophyta</taxon>
        <taxon>Prymnesiophyceae</taxon>
        <taxon>Isochrysidales</taxon>
        <taxon>Noelaerhabdaceae</taxon>
        <taxon>Emiliania</taxon>
    </lineage>
</organism>
<dbReference type="GeneID" id="17273261"/>
<dbReference type="GO" id="GO:0055085">
    <property type="term" value="P:transmembrane transport"/>
    <property type="evidence" value="ECO:0007669"/>
    <property type="project" value="InterPro"/>
</dbReference>
<dbReference type="PaxDb" id="2903-EOD27715"/>
<feature type="repeat" description="Solcar" evidence="6">
    <location>
        <begin position="214"/>
        <end position="298"/>
    </location>
</feature>
<feature type="signal peptide" evidence="8">
    <location>
        <begin position="1"/>
        <end position="16"/>
    </location>
</feature>